<dbReference type="EMBL" id="BJXB01000001">
    <property type="protein sequence ID" value="GEM44399.1"/>
    <property type="molecule type" value="Genomic_DNA"/>
</dbReference>
<feature type="domain" description="TRSP" evidence="1">
    <location>
        <begin position="264"/>
        <end position="366"/>
    </location>
</feature>
<dbReference type="OrthoDB" id="56827at2"/>
<keyword evidence="4" id="KW-1185">Reference proteome</keyword>
<dbReference type="PIRSF" id="PIRSF020967">
    <property type="entry name" value="UCP020967"/>
    <property type="match status" value="1"/>
</dbReference>
<proteinExistence type="predicted"/>
<dbReference type="AlphaFoldDB" id="A0A511MUX8"/>
<dbReference type="Pfam" id="PF12500">
    <property type="entry name" value="TRSP"/>
    <property type="match status" value="1"/>
</dbReference>
<protein>
    <recommendedName>
        <fullName evidence="5">Phosphoribosyltransferase</fullName>
    </recommendedName>
</protein>
<dbReference type="Gene3D" id="3.40.50.2020">
    <property type="match status" value="1"/>
</dbReference>
<dbReference type="RefSeq" id="WP_146881565.1">
    <property type="nucleotide sequence ID" value="NZ_BJXB01000001.1"/>
</dbReference>
<evidence type="ECO:0008006" key="5">
    <source>
        <dbReference type="Google" id="ProtNLM"/>
    </source>
</evidence>
<dbReference type="InterPro" id="IPR011214">
    <property type="entry name" value="UCP020967"/>
</dbReference>
<name>A0A511MUX8_DEIC1</name>
<dbReference type="SUPFAM" id="SSF53271">
    <property type="entry name" value="PRTase-like"/>
    <property type="match status" value="1"/>
</dbReference>
<feature type="domain" description="Orotate phosphoribosyltransferase-like" evidence="2">
    <location>
        <begin position="35"/>
        <end position="222"/>
    </location>
</feature>
<sequence>MNPGTLTASRTVVLPSGTLKIQLTTEHVPLDSITEYAVRQNPRRGFLFVSKILGKHLPVKPSEALRHHRWLASSLPSDAEGPVLFIGMAETATGLATSVFEEYCKSSGREDALYLPSTRYRLGERPTLLFQETHSHATDHLIYPPAAGHKQQLWEKARTLVLIDDEITTGKTLKALSRTLKEALPGLKEVHLVCFTSWMQVHEGLEEEFGLPVHLHALVYGEMQFEANPEFSPPELPKVVGNGADKTSIICKEYSRLGRLPSEHSLPEEMQALIDALPAQEKPILVLGTGEFAYEPLRFAAALEEKGHEVVFHTTTRSPILIGEVIHKRIEFPDNYGDDIPNYLYNLDPEQYSRIFLCFETLPTEADQALAARIQAQTVYF</sequence>
<dbReference type="Proteomes" id="UP000321306">
    <property type="component" value="Unassembled WGS sequence"/>
</dbReference>
<evidence type="ECO:0000259" key="1">
    <source>
        <dbReference type="Pfam" id="PF12500"/>
    </source>
</evidence>
<accession>A0A511MUX8</accession>
<reference evidence="3 4" key="1">
    <citation type="submission" date="2019-07" db="EMBL/GenBank/DDBJ databases">
        <title>Whole genome shotgun sequence of Deinococcus cellulosilyticus NBRC 106333.</title>
        <authorList>
            <person name="Hosoyama A."/>
            <person name="Uohara A."/>
            <person name="Ohji S."/>
            <person name="Ichikawa N."/>
        </authorList>
    </citation>
    <scope>NUCLEOTIDE SEQUENCE [LARGE SCALE GENOMIC DNA]</scope>
    <source>
        <strain evidence="3 4">NBRC 106333</strain>
    </source>
</reference>
<dbReference type="InterPro" id="IPR041688">
    <property type="entry name" value="PRTase_2"/>
</dbReference>
<dbReference type="InterPro" id="IPR029057">
    <property type="entry name" value="PRTase-like"/>
</dbReference>
<dbReference type="Pfam" id="PF15609">
    <property type="entry name" value="PRTase_2"/>
    <property type="match status" value="1"/>
</dbReference>
<dbReference type="InterPro" id="IPR000836">
    <property type="entry name" value="PRTase_dom"/>
</dbReference>
<gene>
    <name evidence="3" type="ORF">DC3_00340</name>
</gene>
<evidence type="ECO:0000313" key="4">
    <source>
        <dbReference type="Proteomes" id="UP000321306"/>
    </source>
</evidence>
<organism evidence="3 4">
    <name type="scientific">Deinococcus cellulosilyticus (strain DSM 18568 / NBRC 106333 / KACC 11606 / 5516J-15)</name>
    <dbReference type="NCBI Taxonomy" id="1223518"/>
    <lineage>
        <taxon>Bacteria</taxon>
        <taxon>Thermotogati</taxon>
        <taxon>Deinococcota</taxon>
        <taxon>Deinococci</taxon>
        <taxon>Deinococcales</taxon>
        <taxon>Deinococcaceae</taxon>
        <taxon>Deinococcus</taxon>
    </lineage>
</organism>
<evidence type="ECO:0000259" key="2">
    <source>
        <dbReference type="Pfam" id="PF15609"/>
    </source>
</evidence>
<dbReference type="CDD" id="cd06223">
    <property type="entry name" value="PRTases_typeI"/>
    <property type="match status" value="1"/>
</dbReference>
<dbReference type="InterPro" id="IPR022537">
    <property type="entry name" value="TRSP_dom"/>
</dbReference>
<evidence type="ECO:0000313" key="3">
    <source>
        <dbReference type="EMBL" id="GEM44399.1"/>
    </source>
</evidence>
<comment type="caution">
    <text evidence="3">The sequence shown here is derived from an EMBL/GenBank/DDBJ whole genome shotgun (WGS) entry which is preliminary data.</text>
</comment>